<name>A0A1G7E2K2_9ACTN</name>
<proteinExistence type="predicted"/>
<organism evidence="1 2">
    <name type="scientific">Streptomyces griseoaurantiacus</name>
    <dbReference type="NCBI Taxonomy" id="68213"/>
    <lineage>
        <taxon>Bacteria</taxon>
        <taxon>Bacillati</taxon>
        <taxon>Actinomycetota</taxon>
        <taxon>Actinomycetes</taxon>
        <taxon>Kitasatosporales</taxon>
        <taxon>Streptomycetaceae</taxon>
        <taxon>Streptomyces</taxon>
        <taxon>Streptomyces aurantiacus group</taxon>
    </lineage>
</organism>
<evidence type="ECO:0000313" key="2">
    <source>
        <dbReference type="Proteomes" id="UP000198614"/>
    </source>
</evidence>
<evidence type="ECO:0000313" key="1">
    <source>
        <dbReference type="EMBL" id="SDE57862.1"/>
    </source>
</evidence>
<dbReference type="OrthoDB" id="3384200at2"/>
<sequence length="180" mass="19796">MSDAFTVLWTHDTCRALRRADRVGERPPVAFSGIHSSLPSWTGARAGDEVYALHVNRCEVFVVSRMRVIDMGRRDCCGTEAVAWEDPAYPGHEAWSMLGAGGCGAAAVHVDATPVRFDVPVPGQLLARLTWRNRRGRTRGLKYVVDGRLERSISLQGFYRLTPESADELAAVVRDSSEGP</sequence>
<protein>
    <submittedName>
        <fullName evidence="1">Uncharacterized protein</fullName>
    </submittedName>
</protein>
<dbReference type="Proteomes" id="UP000198614">
    <property type="component" value="Unassembled WGS sequence"/>
</dbReference>
<reference evidence="1 2" key="1">
    <citation type="submission" date="2016-10" db="EMBL/GenBank/DDBJ databases">
        <authorList>
            <person name="de Groot N.N."/>
        </authorList>
    </citation>
    <scope>NUCLEOTIDE SEQUENCE [LARGE SCALE GENOMIC DNA]</scope>
    <source>
        <strain evidence="1 2">CGMCC 4.1859</strain>
    </source>
</reference>
<accession>A0A1G7E2K2</accession>
<gene>
    <name evidence="1" type="ORF">SAMN05216260_102447</name>
</gene>
<dbReference type="AlphaFoldDB" id="A0A1G7E2K2"/>
<dbReference type="EMBL" id="FNAX01000002">
    <property type="protein sequence ID" value="SDE57862.1"/>
    <property type="molecule type" value="Genomic_DNA"/>
</dbReference>